<protein>
    <submittedName>
        <fullName evidence="9">Rhamnulokinase</fullName>
    </submittedName>
</protein>
<dbReference type="Pfam" id="PF02782">
    <property type="entry name" value="FGGY_C"/>
    <property type="match status" value="1"/>
</dbReference>
<feature type="domain" description="Carbohydrate kinase FGGY N-terminal" evidence="7">
    <location>
        <begin position="4"/>
        <end position="246"/>
    </location>
</feature>
<evidence type="ECO:0000259" key="7">
    <source>
        <dbReference type="Pfam" id="PF00370"/>
    </source>
</evidence>
<dbReference type="InterPro" id="IPR050406">
    <property type="entry name" value="FGGY_Carb_Kinase"/>
</dbReference>
<dbReference type="STRING" id="321763.SAMN04488692_10757"/>
<dbReference type="Pfam" id="PF00370">
    <property type="entry name" value="FGGY_N"/>
    <property type="match status" value="1"/>
</dbReference>
<feature type="domain" description="Carbohydrate kinase FGGY C-terminal" evidence="8">
    <location>
        <begin position="257"/>
        <end position="447"/>
    </location>
</feature>
<dbReference type="GO" id="GO:0005524">
    <property type="term" value="F:ATP binding"/>
    <property type="evidence" value="ECO:0007669"/>
    <property type="project" value="UniProtKB-KW"/>
</dbReference>
<evidence type="ECO:0000313" key="10">
    <source>
        <dbReference type="Proteomes" id="UP000199476"/>
    </source>
</evidence>
<evidence type="ECO:0000259" key="8">
    <source>
        <dbReference type="Pfam" id="PF02782"/>
    </source>
</evidence>
<dbReference type="InterPro" id="IPR043129">
    <property type="entry name" value="ATPase_NBD"/>
</dbReference>
<evidence type="ECO:0000256" key="2">
    <source>
        <dbReference type="ARBA" id="ARBA00022679"/>
    </source>
</evidence>
<dbReference type="AlphaFoldDB" id="A0A1G9LZC4"/>
<dbReference type="InterPro" id="IPR018484">
    <property type="entry name" value="FGGY_N"/>
</dbReference>
<name>A0A1G9LZC4_9FIRM</name>
<dbReference type="InterPro" id="IPR013449">
    <property type="entry name" value="Rhamnulokinase"/>
</dbReference>
<evidence type="ECO:0000256" key="1">
    <source>
        <dbReference type="ARBA" id="ARBA00009156"/>
    </source>
</evidence>
<organism evidence="9 10">
    <name type="scientific">Halarsenatibacter silvermanii</name>
    <dbReference type="NCBI Taxonomy" id="321763"/>
    <lineage>
        <taxon>Bacteria</taxon>
        <taxon>Bacillati</taxon>
        <taxon>Bacillota</taxon>
        <taxon>Clostridia</taxon>
        <taxon>Halanaerobiales</taxon>
        <taxon>Halarsenatibacteraceae</taxon>
        <taxon>Halarsenatibacter</taxon>
    </lineage>
</organism>
<sequence length="492" mass="55534">MNLLAFDLGSSNGRAMLGEYDGSRLKLKEVHRFTNETVNLRGELYWNAAGLFAEIKKGLLEALKESEGEIESLGISTWGVDYALLDGEGRLISNPYSYRDQRTKPIPDQVFAIMPHEEIYDRTGIQFMRLNTLYQLYAEKKKRGWALDAAERLLFLPDLFNYLLTGVKRAEETITSTSQLYDPRSRDWVSEIFERLELPGKLKEEIISPAQKLGNLSSEVAEELNLSQDISVTAVGGHDTASAVAGTPLEDPENSVFISSGSWSLLGMELNEPIINKASRKANFANEVGLAGTIRFLTNISGLWLIQECKRNWEKKGRNLSYEDISQKAAEAESFKFLLDPNRPRFLDRQDMPSTIRDYCRETEQPVPENYGEMARGIYESLALSYRHEIERLSELVDREPKNINIVGGGIKAEILSQLTADATGYRVVTGPVEATAAGNILAQLLARDELADLEEGRTLIENSFELTEYHPRSGEGWDEAYRRFRKLVNRD</sequence>
<evidence type="ECO:0000256" key="6">
    <source>
        <dbReference type="ARBA" id="ARBA00023308"/>
    </source>
</evidence>
<dbReference type="Proteomes" id="UP000199476">
    <property type="component" value="Unassembled WGS sequence"/>
</dbReference>
<keyword evidence="5" id="KW-0067">ATP-binding</keyword>
<reference evidence="9 10" key="1">
    <citation type="submission" date="2016-10" db="EMBL/GenBank/DDBJ databases">
        <authorList>
            <person name="de Groot N.N."/>
        </authorList>
    </citation>
    <scope>NUCLEOTIDE SEQUENCE [LARGE SCALE GENOMIC DNA]</scope>
    <source>
        <strain evidence="9 10">SLAS-1</strain>
    </source>
</reference>
<dbReference type="EMBL" id="FNGO01000007">
    <property type="protein sequence ID" value="SDL67306.1"/>
    <property type="molecule type" value="Genomic_DNA"/>
</dbReference>
<dbReference type="InterPro" id="IPR018485">
    <property type="entry name" value="FGGY_C"/>
</dbReference>
<dbReference type="GO" id="GO:0019301">
    <property type="term" value="P:rhamnose catabolic process"/>
    <property type="evidence" value="ECO:0007669"/>
    <property type="project" value="InterPro"/>
</dbReference>
<evidence type="ECO:0000256" key="5">
    <source>
        <dbReference type="ARBA" id="ARBA00022840"/>
    </source>
</evidence>
<dbReference type="PANTHER" id="PTHR43095:SF2">
    <property type="entry name" value="GLUCONOKINASE"/>
    <property type="match status" value="1"/>
</dbReference>
<dbReference type="SUPFAM" id="SSF53067">
    <property type="entry name" value="Actin-like ATPase domain"/>
    <property type="match status" value="2"/>
</dbReference>
<dbReference type="CDD" id="cd07771">
    <property type="entry name" value="ASKHA_NBD_FGGY_RhaB-like"/>
    <property type="match status" value="1"/>
</dbReference>
<evidence type="ECO:0000256" key="3">
    <source>
        <dbReference type="ARBA" id="ARBA00022741"/>
    </source>
</evidence>
<comment type="similarity">
    <text evidence="1">Belongs to the FGGY kinase family.</text>
</comment>
<dbReference type="GO" id="GO:0008993">
    <property type="term" value="F:rhamnulokinase activity"/>
    <property type="evidence" value="ECO:0007669"/>
    <property type="project" value="InterPro"/>
</dbReference>
<evidence type="ECO:0000256" key="4">
    <source>
        <dbReference type="ARBA" id="ARBA00022777"/>
    </source>
</evidence>
<keyword evidence="4 9" id="KW-0418">Kinase</keyword>
<gene>
    <name evidence="9" type="ORF">SAMN04488692_10757</name>
</gene>
<dbReference type="Gene3D" id="3.30.420.40">
    <property type="match status" value="2"/>
</dbReference>
<keyword evidence="10" id="KW-1185">Reference proteome</keyword>
<keyword evidence="2" id="KW-0808">Transferase</keyword>
<keyword evidence="3" id="KW-0547">Nucleotide-binding</keyword>
<accession>A0A1G9LZC4</accession>
<dbReference type="PANTHER" id="PTHR43095">
    <property type="entry name" value="SUGAR KINASE"/>
    <property type="match status" value="1"/>
</dbReference>
<dbReference type="RefSeq" id="WP_234985516.1">
    <property type="nucleotide sequence ID" value="NZ_FNGO01000007.1"/>
</dbReference>
<proteinExistence type="inferred from homology"/>
<evidence type="ECO:0000313" key="9">
    <source>
        <dbReference type="EMBL" id="SDL67306.1"/>
    </source>
</evidence>
<keyword evidence="6" id="KW-0684">Rhamnose metabolism</keyword>